<evidence type="ECO:0000256" key="1">
    <source>
        <dbReference type="SAM" id="SignalP"/>
    </source>
</evidence>
<feature type="chain" id="PRO_5013334426" evidence="1">
    <location>
        <begin position="16"/>
        <end position="38"/>
    </location>
</feature>
<evidence type="ECO:0000313" key="3">
    <source>
        <dbReference type="Proteomes" id="UP000032142"/>
    </source>
</evidence>
<feature type="signal peptide" evidence="1">
    <location>
        <begin position="1"/>
        <end position="15"/>
    </location>
</feature>
<dbReference type="EMBL" id="KN396790">
    <property type="protein sequence ID" value="KHG11976.1"/>
    <property type="molecule type" value="Genomic_DNA"/>
</dbReference>
<organism evidence="2 3">
    <name type="scientific">Gossypium arboreum</name>
    <name type="common">Tree cotton</name>
    <name type="synonym">Gossypium nanking</name>
    <dbReference type="NCBI Taxonomy" id="29729"/>
    <lineage>
        <taxon>Eukaryota</taxon>
        <taxon>Viridiplantae</taxon>
        <taxon>Streptophyta</taxon>
        <taxon>Embryophyta</taxon>
        <taxon>Tracheophyta</taxon>
        <taxon>Spermatophyta</taxon>
        <taxon>Magnoliopsida</taxon>
        <taxon>eudicotyledons</taxon>
        <taxon>Gunneridae</taxon>
        <taxon>Pentapetalae</taxon>
        <taxon>rosids</taxon>
        <taxon>malvids</taxon>
        <taxon>Malvales</taxon>
        <taxon>Malvaceae</taxon>
        <taxon>Malvoideae</taxon>
        <taxon>Gossypium</taxon>
    </lineage>
</organism>
<protein>
    <submittedName>
        <fullName evidence="2">Uncharacterized protein</fullName>
    </submittedName>
</protein>
<gene>
    <name evidence="2" type="ORF">F383_16910</name>
</gene>
<keyword evidence="3" id="KW-1185">Reference proteome</keyword>
<evidence type="ECO:0000313" key="2">
    <source>
        <dbReference type="EMBL" id="KHG11976.1"/>
    </source>
</evidence>
<keyword evidence="1" id="KW-0732">Signal</keyword>
<accession>A0A0B0NLL6</accession>
<name>A0A0B0NLL6_GOSAR</name>
<sequence>MCNLLSFILTPSLFSFSYRAVYLAQGSTEVRDINYTIN</sequence>
<proteinExistence type="predicted"/>
<dbReference type="Proteomes" id="UP000032142">
    <property type="component" value="Unassembled WGS sequence"/>
</dbReference>
<dbReference type="AlphaFoldDB" id="A0A0B0NLL6"/>
<reference evidence="3" key="1">
    <citation type="submission" date="2014-09" db="EMBL/GenBank/DDBJ databases">
        <authorList>
            <person name="Mudge J."/>
            <person name="Ramaraj T."/>
            <person name="Lindquist I.E."/>
            <person name="Bharti A.K."/>
            <person name="Sundararajan A."/>
            <person name="Cameron C.T."/>
            <person name="Woodward J.E."/>
            <person name="May G.D."/>
            <person name="Brubaker C."/>
            <person name="Broadhvest J."/>
            <person name="Wilkins T.A."/>
        </authorList>
    </citation>
    <scope>NUCLEOTIDE SEQUENCE</scope>
    <source>
        <strain evidence="3">cv. AKA8401</strain>
    </source>
</reference>